<reference evidence="1" key="1">
    <citation type="submission" date="2022-11" db="EMBL/GenBank/DDBJ databases">
        <title>beta-Carotene-producing bacterium, Jeongeuplla avenae sp. nov., alleviates the salt stress of Arabidopsis seedlings.</title>
        <authorList>
            <person name="Jiang L."/>
            <person name="Lee J."/>
        </authorList>
    </citation>
    <scope>NUCLEOTIDE SEQUENCE</scope>
    <source>
        <strain evidence="1">DY_R2A_6</strain>
    </source>
</reference>
<dbReference type="Proteomes" id="UP001163223">
    <property type="component" value="Chromosome"/>
</dbReference>
<sequence>MTTAGRTLAEALALTSDDMERMSTPDLLQLLELLLGLMPLSALERIERRVFSCRDRKA</sequence>
<dbReference type="EMBL" id="CP113520">
    <property type="protein sequence ID" value="WAJ28921.1"/>
    <property type="molecule type" value="Genomic_DNA"/>
</dbReference>
<organism evidence="1 2">
    <name type="scientific">Antarcticirhabdus aurantiaca</name>
    <dbReference type="NCBI Taxonomy" id="2606717"/>
    <lineage>
        <taxon>Bacteria</taxon>
        <taxon>Pseudomonadati</taxon>
        <taxon>Pseudomonadota</taxon>
        <taxon>Alphaproteobacteria</taxon>
        <taxon>Hyphomicrobiales</taxon>
        <taxon>Aurantimonadaceae</taxon>
        <taxon>Antarcticirhabdus</taxon>
    </lineage>
</organism>
<proteinExistence type="predicted"/>
<keyword evidence="2" id="KW-1185">Reference proteome</keyword>
<evidence type="ECO:0000313" key="2">
    <source>
        <dbReference type="Proteomes" id="UP001163223"/>
    </source>
</evidence>
<protein>
    <submittedName>
        <fullName evidence="1">Uncharacterized protein</fullName>
    </submittedName>
</protein>
<gene>
    <name evidence="1" type="ORF">OXU80_01310</name>
</gene>
<evidence type="ECO:0000313" key="1">
    <source>
        <dbReference type="EMBL" id="WAJ28921.1"/>
    </source>
</evidence>
<name>A0ACD4NQ97_9HYPH</name>
<accession>A0ACD4NQ97</accession>